<reference evidence="7" key="2">
    <citation type="submission" date="2009-09" db="EMBL/GenBank/DDBJ databases">
        <title>Complete sequence of chromosome of Candidatus Accumulibacter phosphatis clade IIA str. UW-1.</title>
        <authorList>
            <consortium name="US DOE Joint Genome Institute"/>
            <person name="Martin H.G."/>
            <person name="Ivanova N."/>
            <person name="Kunin V."/>
            <person name="Warnecke F."/>
            <person name="Barry K."/>
            <person name="He S."/>
            <person name="Salamov A."/>
            <person name="Szeto E."/>
            <person name="Dalin E."/>
            <person name="Pangilinan J.L."/>
            <person name="Lapidus A."/>
            <person name="Lowry S."/>
            <person name="Kyrpides N.C."/>
            <person name="McMahon K.D."/>
            <person name="Hugenholtz P."/>
        </authorList>
    </citation>
    <scope>NUCLEOTIDE SEQUENCE [LARGE SCALE GENOMIC DNA]</scope>
    <source>
        <strain evidence="7">UW-1</strain>
    </source>
</reference>
<feature type="transmembrane region" description="Helical" evidence="6">
    <location>
        <begin position="38"/>
        <end position="58"/>
    </location>
</feature>
<gene>
    <name evidence="7" type="ordered locus">CAP2UW1_0848</name>
</gene>
<organism evidence="7">
    <name type="scientific">Accumulibacter regalis</name>
    <dbReference type="NCBI Taxonomy" id="522306"/>
    <lineage>
        <taxon>Bacteria</taxon>
        <taxon>Pseudomonadati</taxon>
        <taxon>Pseudomonadota</taxon>
        <taxon>Betaproteobacteria</taxon>
        <taxon>Candidatus Accumulibacter</taxon>
    </lineage>
</organism>
<feature type="transmembrane region" description="Helical" evidence="6">
    <location>
        <begin position="293"/>
        <end position="317"/>
    </location>
</feature>
<feature type="transmembrane region" description="Helical" evidence="6">
    <location>
        <begin position="179"/>
        <end position="198"/>
    </location>
</feature>
<dbReference type="KEGG" id="app:CAP2UW1_0848"/>
<protein>
    <submittedName>
        <fullName evidence="7">Polysaccharide biosynthesis protein</fullName>
    </submittedName>
</protein>
<keyword evidence="3 6" id="KW-0812">Transmembrane</keyword>
<dbReference type="GO" id="GO:0005886">
    <property type="term" value="C:plasma membrane"/>
    <property type="evidence" value="ECO:0007669"/>
    <property type="project" value="UniProtKB-SubCell"/>
</dbReference>
<name>C7RNQ1_ACCRE</name>
<feature type="transmembrane region" description="Helical" evidence="6">
    <location>
        <begin position="79"/>
        <end position="102"/>
    </location>
</feature>
<evidence type="ECO:0000256" key="5">
    <source>
        <dbReference type="ARBA" id="ARBA00023136"/>
    </source>
</evidence>
<dbReference type="InterPro" id="IPR050833">
    <property type="entry name" value="Poly_Biosynth_Transport"/>
</dbReference>
<reference evidence="7" key="1">
    <citation type="submission" date="2009-08" db="EMBL/GenBank/DDBJ databases">
        <authorList>
            <consortium name="US DOE Joint Genome Institute"/>
            <person name="Lucas S."/>
            <person name="Copeland A."/>
            <person name="Lapidus A."/>
            <person name="Glavina del Rio T."/>
            <person name="Dalin E."/>
            <person name="Tice H."/>
            <person name="Bruce D."/>
            <person name="Barry K."/>
            <person name="Pitluck S."/>
            <person name="Lowry S."/>
            <person name="Larimer F."/>
            <person name="Land M."/>
            <person name="Hauser L."/>
            <person name="Kyrpides N."/>
            <person name="Ivanova N."/>
            <person name="McMahon K.D."/>
            <person name="Hugenholtz P."/>
        </authorList>
    </citation>
    <scope>NUCLEOTIDE SEQUENCE</scope>
    <source>
        <strain evidence="7">UW-1</strain>
    </source>
</reference>
<feature type="transmembrane region" description="Helical" evidence="6">
    <location>
        <begin position="151"/>
        <end position="173"/>
    </location>
</feature>
<accession>C7RNQ1</accession>
<keyword evidence="4 6" id="KW-1133">Transmembrane helix</keyword>
<dbReference type="OrthoDB" id="9149002at2"/>
<dbReference type="EMBL" id="CP001715">
    <property type="protein sequence ID" value="ACV34187.1"/>
    <property type="molecule type" value="Genomic_DNA"/>
</dbReference>
<dbReference type="InterPro" id="IPR002797">
    <property type="entry name" value="Polysacc_synth"/>
</dbReference>
<feature type="transmembrane region" description="Helical" evidence="6">
    <location>
        <begin position="382"/>
        <end position="406"/>
    </location>
</feature>
<feature type="transmembrane region" description="Helical" evidence="6">
    <location>
        <begin position="355"/>
        <end position="376"/>
    </location>
</feature>
<dbReference type="STRING" id="522306.CAP2UW1_0848"/>
<evidence type="ECO:0000256" key="6">
    <source>
        <dbReference type="SAM" id="Phobius"/>
    </source>
</evidence>
<keyword evidence="5 6" id="KW-0472">Membrane</keyword>
<feature type="transmembrane region" description="Helical" evidence="6">
    <location>
        <begin position="218"/>
        <end position="240"/>
    </location>
</feature>
<evidence type="ECO:0000256" key="3">
    <source>
        <dbReference type="ARBA" id="ARBA00022692"/>
    </source>
</evidence>
<evidence type="ECO:0000313" key="7">
    <source>
        <dbReference type="EMBL" id="ACV34187.1"/>
    </source>
</evidence>
<dbReference type="HOGENOM" id="CLU_659917_0_0_4"/>
<comment type="subcellular location">
    <subcellularLocation>
        <location evidence="1">Cell membrane</location>
        <topology evidence="1">Multi-pass membrane protein</topology>
    </subcellularLocation>
</comment>
<dbReference type="AlphaFoldDB" id="C7RNQ1"/>
<feature type="transmembrane region" description="Helical" evidence="6">
    <location>
        <begin position="252"/>
        <end position="272"/>
    </location>
</feature>
<proteinExistence type="predicted"/>
<keyword evidence="2" id="KW-1003">Cell membrane</keyword>
<sequence length="416" mass="44097">MSDIARIAHMSAARGYGVAVSLATLCISARLLGPEGRGTFGAALAWAALFATLANLSLGQALQHRLQVADTKPSLAEQLGTLGGLGLLLSALAIAVAGGLFFLTSGDLFKGISPSLLGLAFAAVPLLVWEQYASNILAASARTDILNRSQYWGRSIGLGLFLVFLMEMGWGVAGALGSQLLAQLLVAALTVVPLWRIAGRRVAWASREIRPMVRSGGVIHLTTVSAFALDQVSILVINNYLGAQEVGFYQLAQQMVGLLLIVPQSALMVIYGGLAKTSPDAFWPEHRRLATKLLGGMLAASLLAYLAAPSLVVLVAGEKFTPSAAMFRALLPSVLGLSLALLMTPQWIGRGLLRLNMVLTLATSLVVVAFSFWAIARFGVEGAIYVRLAVFALWVPLMQGLFWLWCNRVAKISATG</sequence>
<dbReference type="PANTHER" id="PTHR30250">
    <property type="entry name" value="PST FAMILY PREDICTED COLANIC ACID TRANSPORTER"/>
    <property type="match status" value="1"/>
</dbReference>
<dbReference type="Pfam" id="PF01943">
    <property type="entry name" value="Polysacc_synt"/>
    <property type="match status" value="1"/>
</dbReference>
<dbReference type="eggNOG" id="COG2244">
    <property type="taxonomic scope" value="Bacteria"/>
</dbReference>
<evidence type="ECO:0000256" key="2">
    <source>
        <dbReference type="ARBA" id="ARBA00022475"/>
    </source>
</evidence>
<evidence type="ECO:0000256" key="4">
    <source>
        <dbReference type="ARBA" id="ARBA00022989"/>
    </source>
</evidence>
<feature type="transmembrane region" description="Helical" evidence="6">
    <location>
        <begin position="108"/>
        <end position="130"/>
    </location>
</feature>
<feature type="transmembrane region" description="Helical" evidence="6">
    <location>
        <begin position="323"/>
        <end position="343"/>
    </location>
</feature>
<evidence type="ECO:0000256" key="1">
    <source>
        <dbReference type="ARBA" id="ARBA00004651"/>
    </source>
</evidence>
<feature type="transmembrane region" description="Helical" evidence="6">
    <location>
        <begin position="12"/>
        <end position="32"/>
    </location>
</feature>
<dbReference type="PANTHER" id="PTHR30250:SF11">
    <property type="entry name" value="O-ANTIGEN TRANSPORTER-RELATED"/>
    <property type="match status" value="1"/>
</dbReference>